<dbReference type="AlphaFoldDB" id="A0A418PQL8"/>
<gene>
    <name evidence="3" type="ORF">D0X99_13295</name>
</gene>
<name>A0A418PQL8_9BACT</name>
<dbReference type="InterPro" id="IPR019734">
    <property type="entry name" value="TPR_rpt"/>
</dbReference>
<dbReference type="SMART" id="SM00028">
    <property type="entry name" value="TPR"/>
    <property type="match status" value="4"/>
</dbReference>
<keyword evidence="1" id="KW-1133">Transmembrane helix</keyword>
<evidence type="ECO:0000259" key="2">
    <source>
        <dbReference type="Pfam" id="PF12770"/>
    </source>
</evidence>
<dbReference type="Pfam" id="PF12770">
    <property type="entry name" value="CHAT"/>
    <property type="match status" value="1"/>
</dbReference>
<evidence type="ECO:0000313" key="4">
    <source>
        <dbReference type="Proteomes" id="UP000283522"/>
    </source>
</evidence>
<dbReference type="PANTHER" id="PTHR10098">
    <property type="entry name" value="RAPSYN-RELATED"/>
    <property type="match status" value="1"/>
</dbReference>
<feature type="transmembrane region" description="Helical" evidence="1">
    <location>
        <begin position="889"/>
        <end position="908"/>
    </location>
</feature>
<dbReference type="Pfam" id="PF14559">
    <property type="entry name" value="TPR_19"/>
    <property type="match status" value="1"/>
</dbReference>
<dbReference type="EMBL" id="QXML01000006">
    <property type="protein sequence ID" value="RIW14525.1"/>
    <property type="molecule type" value="Genomic_DNA"/>
</dbReference>
<keyword evidence="4" id="KW-1185">Reference proteome</keyword>
<dbReference type="InterPro" id="IPR024983">
    <property type="entry name" value="CHAT_dom"/>
</dbReference>
<comment type="caution">
    <text evidence="3">The sequence shown here is derived from an EMBL/GenBank/DDBJ whole genome shotgun (WGS) entry which is preliminary data.</text>
</comment>
<reference evidence="3 4" key="1">
    <citation type="submission" date="2018-09" db="EMBL/GenBank/DDBJ databases">
        <authorList>
            <person name="Wang X."/>
            <person name="Du Z."/>
        </authorList>
    </citation>
    <scope>NUCLEOTIDE SEQUENCE [LARGE SCALE GENOMIC DNA]</scope>
    <source>
        <strain evidence="3 4">N3</strain>
    </source>
</reference>
<keyword evidence="1" id="KW-0812">Transmembrane</keyword>
<organism evidence="3 4">
    <name type="scientific">Algoriphagus lacus</name>
    <dbReference type="NCBI Taxonomy" id="2056311"/>
    <lineage>
        <taxon>Bacteria</taxon>
        <taxon>Pseudomonadati</taxon>
        <taxon>Bacteroidota</taxon>
        <taxon>Cytophagia</taxon>
        <taxon>Cytophagales</taxon>
        <taxon>Cyclobacteriaceae</taxon>
        <taxon>Algoriphagus</taxon>
    </lineage>
</organism>
<evidence type="ECO:0000256" key="1">
    <source>
        <dbReference type="SAM" id="Phobius"/>
    </source>
</evidence>
<dbReference type="Proteomes" id="UP000283522">
    <property type="component" value="Unassembled WGS sequence"/>
</dbReference>
<dbReference type="RefSeq" id="WP_119478323.1">
    <property type="nucleotide sequence ID" value="NZ_QXML01000006.1"/>
</dbReference>
<protein>
    <submittedName>
        <fullName evidence="3">CHAT domain-containing protein</fullName>
    </submittedName>
</protein>
<evidence type="ECO:0000313" key="3">
    <source>
        <dbReference type="EMBL" id="RIW14525.1"/>
    </source>
</evidence>
<feature type="domain" description="CHAT" evidence="2">
    <location>
        <begin position="622"/>
        <end position="879"/>
    </location>
</feature>
<dbReference type="OrthoDB" id="9771112at2"/>
<accession>A0A418PQL8</accession>
<dbReference type="Gene3D" id="1.25.40.10">
    <property type="entry name" value="Tetratricopeptide repeat domain"/>
    <property type="match status" value="1"/>
</dbReference>
<proteinExistence type="predicted"/>
<dbReference type="PANTHER" id="PTHR10098:SF108">
    <property type="entry name" value="TETRATRICOPEPTIDE REPEAT PROTEIN 28"/>
    <property type="match status" value="1"/>
</dbReference>
<dbReference type="InterPro" id="IPR011990">
    <property type="entry name" value="TPR-like_helical_dom_sf"/>
</dbReference>
<keyword evidence="1" id="KW-0472">Membrane</keyword>
<sequence>MNKHNYPVFFICLILIFVGTISISQETNPKLRKATDLYFLPNPTEKEDLDAIRLFEEALNHTPDQEESKEFVIASEHLGNLLLSYGQVSKAVERYRQGITWARAYRQPDTLVYNHHLFLGEALFSISQLDSSLVHLQVAERLQNQLKGRGEPERLYNALGVYFFETGNYIRSISYFDKAQSYLTGDQPELEVYARYSFQSNKASALYHLGEYDSAQRIYTQLLDFNINQDQIRINLANTFLQEGESEQALAVLNQISPDYKAKSLSFFNLKAKSHLLSGNAVDAKESLDQAEKLILQDSSSERSFQKGVWMEVKGDYFRKIGKNALALVEYQKAIVELLPGFEDLKITSNPVEFSLGMSSLTLFEVLTKKAETAWEIHRSTGEESFFELGLGAWQSAFGLSQFISVNFDNDKARVFLSEKALIAFESGIEQLMAFSELKKKEELVWKAFQWVEQSKAGGLRIGAMQEKLKRKSQLPEELIQEERNLLFAIFRNSQKQFADPAPEVKAALAKEAVDLEVQLSRLREKFKDFPGFGKDLLEPFDLKVFQQSIPEKSFVLSFFMGDSTLFVFGIGREKFSWKNIPLTEVPFSELNRWIGGLVKEPSGSRYDLNQEIARFGASVLGPFEQEIVHAKELVLIPQGVLNSVPFELLPDAEGKFLYQRIPVIYQFSAQFIQHIQGHQDLNSGLGLAPFSDPENSSGFSPLPQSSLELDAISGEKFVGKEALKSVFLEKSENADFIHLATHAVASSVDPNQAFIAFYPEGEDFRLFAPELAFQSLEKAKLVFLSACETGAGQLSKSEGLISLARSLAFAGAEQMIITQWVSEDRVAAYISGRFYRHVADGMTFASALYQAKLDLLDDPEMAQYHHPFYWANFRLIGQPNDIAFPQGWMIWVGFLIILLPAGFWIGVKFWNQRAP</sequence>
<dbReference type="SUPFAM" id="SSF48452">
    <property type="entry name" value="TPR-like"/>
    <property type="match status" value="2"/>
</dbReference>